<dbReference type="OrthoDB" id="882812at2"/>
<dbReference type="RefSeq" id="WP_124795078.1">
    <property type="nucleotide sequence ID" value="NZ_RQYY01000002.1"/>
</dbReference>
<reference evidence="1 2" key="1">
    <citation type="submission" date="2018-11" db="EMBL/GenBank/DDBJ databases">
        <title>Genomes From Bacteria Associated with the Canine Oral Cavity: a Test Case for Automated Genome-Based Taxonomic Assignment.</title>
        <authorList>
            <person name="Coil D.A."/>
            <person name="Jospin G."/>
            <person name="Darling A.E."/>
            <person name="Wallis C."/>
            <person name="Davis I.J."/>
            <person name="Harris S."/>
            <person name="Eisen J.A."/>
            <person name="Holcombe L.J."/>
            <person name="O'Flynn C."/>
        </authorList>
    </citation>
    <scope>NUCLEOTIDE SEQUENCE [LARGE SCALE GENOMIC DNA]</scope>
    <source>
        <strain evidence="1 2">OH4460_COT-188</strain>
    </source>
</reference>
<sequence>MGFNVFIFERRENIKTSIDVNNYIKEFTKYEEEEDYNSLEGCSETIVKFAKKMFEKFPPVNGKHLHLDEIAFTSKNSETHLTDYSLGKYGVFCALDYSVADEAINYIISLADEYKIGVYNPQSSEVIYPKNIEILKYRTEDRDDTFTDWYTIENSINTLDSLERGTSNRENAFVTVWFEKNGKDEDEYIQCTPNYVKKGFLNNLFKSKSEVLIDGYDFEIMINNKLYQTNVSDKKDLISLMKEWCYERKKPDVKNYKIIMEL</sequence>
<dbReference type="EMBL" id="RQYY01000002">
    <property type="protein sequence ID" value="RRD28296.1"/>
    <property type="molecule type" value="Genomic_DNA"/>
</dbReference>
<evidence type="ECO:0000313" key="2">
    <source>
        <dbReference type="Proteomes" id="UP000281534"/>
    </source>
</evidence>
<comment type="caution">
    <text evidence="1">The sequence shown here is derived from an EMBL/GenBank/DDBJ whole genome shotgun (WGS) entry which is preliminary data.</text>
</comment>
<name>A0A3P1V3R6_9FUSO</name>
<dbReference type="Proteomes" id="UP000281534">
    <property type="component" value="Unassembled WGS sequence"/>
</dbReference>
<accession>A0A3P1V3R6</accession>
<proteinExistence type="predicted"/>
<gene>
    <name evidence="1" type="ORF">EII27_01340</name>
</gene>
<evidence type="ECO:0000313" key="1">
    <source>
        <dbReference type="EMBL" id="RRD28296.1"/>
    </source>
</evidence>
<organism evidence="1 2">
    <name type="scientific">Fusobacterium canifelinum</name>
    <dbReference type="NCBI Taxonomy" id="285729"/>
    <lineage>
        <taxon>Bacteria</taxon>
        <taxon>Fusobacteriati</taxon>
        <taxon>Fusobacteriota</taxon>
        <taxon>Fusobacteriia</taxon>
        <taxon>Fusobacteriales</taxon>
        <taxon>Fusobacteriaceae</taxon>
        <taxon>Fusobacterium</taxon>
    </lineage>
</organism>
<dbReference type="AlphaFoldDB" id="A0A3P1V3R6"/>
<protein>
    <submittedName>
        <fullName evidence="1">Uncharacterized protein</fullName>
    </submittedName>
</protein>